<dbReference type="GO" id="GO:0016020">
    <property type="term" value="C:membrane"/>
    <property type="evidence" value="ECO:0007669"/>
    <property type="project" value="UniProtKB-SubCell"/>
</dbReference>
<keyword evidence="6 7" id="KW-0472">Membrane</keyword>
<keyword evidence="9" id="KW-1185">Reference proteome</keyword>
<dbReference type="AlphaFoldDB" id="A0A218NMT5"/>
<reference evidence="8 9" key="1">
    <citation type="journal article" date="2017" name="Nat. Commun.">
        <title>'ARMAN' archaea depend on association with euryarchaeal host in culture and in situ.</title>
        <authorList>
            <person name="Golyshina O."/>
            <person name="Toshchakov S."/>
            <person name="Makarova K."/>
            <person name="Gavrilov S."/>
            <person name="Korzhenkov A."/>
            <person name="La Cono V."/>
            <person name="Arcadi E."/>
            <person name="Nechitaylo T."/>
            <person name="Ferrer M."/>
            <person name="Kublanov I."/>
            <person name="Wolf Y."/>
            <person name="Yakimov M."/>
            <person name="Golyshin P."/>
            <person name="Slesarev A."/>
            <person name="Kozyavkin S."/>
        </authorList>
    </citation>
    <scope>NUCLEOTIDE SEQUENCE [LARGE SCALE GENOMIC DNA]</scope>
    <source>
        <strain evidence="8 9">Mia14</strain>
    </source>
</reference>
<dbReference type="GO" id="GO:0016757">
    <property type="term" value="F:glycosyltransferase activity"/>
    <property type="evidence" value="ECO:0007669"/>
    <property type="project" value="UniProtKB-KW"/>
</dbReference>
<gene>
    <name evidence="8" type="ORF">Mia14_0473</name>
</gene>
<dbReference type="Pfam" id="PF13641">
    <property type="entry name" value="Glyco_tranf_2_3"/>
    <property type="match status" value="1"/>
</dbReference>
<keyword evidence="2" id="KW-0328">Glycosyltransferase</keyword>
<keyword evidence="3 8" id="KW-0808">Transferase</keyword>
<dbReference type="SUPFAM" id="SSF53448">
    <property type="entry name" value="Nucleotide-diphospho-sugar transferases"/>
    <property type="match status" value="1"/>
</dbReference>
<dbReference type="Proteomes" id="UP000197679">
    <property type="component" value="Chromosome"/>
</dbReference>
<evidence type="ECO:0000256" key="6">
    <source>
        <dbReference type="ARBA" id="ARBA00023136"/>
    </source>
</evidence>
<evidence type="ECO:0000256" key="4">
    <source>
        <dbReference type="ARBA" id="ARBA00022692"/>
    </source>
</evidence>
<evidence type="ECO:0000256" key="2">
    <source>
        <dbReference type="ARBA" id="ARBA00022676"/>
    </source>
</evidence>
<proteinExistence type="predicted"/>
<dbReference type="KEGG" id="marh:Mia14_0473"/>
<accession>A0A218NMT5</accession>
<dbReference type="PANTHER" id="PTHR43867">
    <property type="entry name" value="CELLULOSE SYNTHASE CATALYTIC SUBUNIT A [UDP-FORMING]"/>
    <property type="match status" value="1"/>
</dbReference>
<dbReference type="InterPro" id="IPR050321">
    <property type="entry name" value="Glycosyltr_2/OpgH_subfam"/>
</dbReference>
<organism evidence="8 9">
    <name type="scientific">Candidatus Mancarchaeum acidiphilum</name>
    <dbReference type="NCBI Taxonomy" id="1920749"/>
    <lineage>
        <taxon>Archaea</taxon>
        <taxon>Candidatus Micrarchaeota</taxon>
        <taxon>Candidatus Mancarchaeum</taxon>
    </lineage>
</organism>
<feature type="transmembrane region" description="Helical" evidence="7">
    <location>
        <begin position="416"/>
        <end position="436"/>
    </location>
</feature>
<evidence type="ECO:0000256" key="3">
    <source>
        <dbReference type="ARBA" id="ARBA00022679"/>
    </source>
</evidence>
<evidence type="ECO:0000256" key="5">
    <source>
        <dbReference type="ARBA" id="ARBA00022989"/>
    </source>
</evidence>
<evidence type="ECO:0000256" key="7">
    <source>
        <dbReference type="SAM" id="Phobius"/>
    </source>
</evidence>
<keyword evidence="4 7" id="KW-0812">Transmembrane</keyword>
<dbReference type="PANTHER" id="PTHR43867:SF2">
    <property type="entry name" value="CELLULOSE SYNTHASE CATALYTIC SUBUNIT A [UDP-FORMING]"/>
    <property type="match status" value="1"/>
</dbReference>
<feature type="transmembrane region" description="Helical" evidence="7">
    <location>
        <begin position="383"/>
        <end position="404"/>
    </location>
</feature>
<evidence type="ECO:0000256" key="1">
    <source>
        <dbReference type="ARBA" id="ARBA00004141"/>
    </source>
</evidence>
<name>A0A218NMT5_9ARCH</name>
<evidence type="ECO:0000313" key="8">
    <source>
        <dbReference type="EMBL" id="ASI13789.1"/>
    </source>
</evidence>
<keyword evidence="5 7" id="KW-1133">Transmembrane helix</keyword>
<dbReference type="EMBL" id="CP019964">
    <property type="protein sequence ID" value="ASI13789.1"/>
    <property type="molecule type" value="Genomic_DNA"/>
</dbReference>
<sequence length="486" mass="55530">MLPFFTKILYLIFNVTNMITTIDDIVAAYNVAWASVNTYNLYPMLRSSKATDDPTEKELNTFRKEYWGKLDKMTILVPAYKEQKTLYSCVKAINESSYPKSKLEVIILLEKDDTSTIEVANRIASKFKNVKSIVVEDEVNKKGKPRALNYGLKMATGDVIGILDAEDMVSKDAFIRTAYMMQNKDYGVVQGILDMVNEGDGWKNLMLRAEYGYWFNTYLKALKRADYPLPFGGTTNFFRKDTLQKLGGWDSNNLTEDFELGMKIFANNSKIRENVRKNAGKLNTNGNASSEDPIKLGIIRSVTREESPPTMKGWMRQRTRWQQGKIQTLRKEMNDDQLSLRTKAHIFFSSVQPHISVINLTGIGISVYAYLDKALSLPVEIVAGFNAVMVAFYATMNAAGYLWVTKPEKETIKYRHLKAVVTAVTLPAYWAMQWVADMKALKLEYIDKSNVWYKTEHFGRHIDDRQLEKTLAEDMHPATVNNSDNK</sequence>
<dbReference type="InterPro" id="IPR029044">
    <property type="entry name" value="Nucleotide-diphossugar_trans"/>
</dbReference>
<protein>
    <submittedName>
        <fullName evidence="8">Glycosyltransferase</fullName>
    </submittedName>
</protein>
<dbReference type="Gene3D" id="3.90.550.10">
    <property type="entry name" value="Spore Coat Polysaccharide Biosynthesis Protein SpsA, Chain A"/>
    <property type="match status" value="1"/>
</dbReference>
<evidence type="ECO:0000313" key="9">
    <source>
        <dbReference type="Proteomes" id="UP000197679"/>
    </source>
</evidence>
<comment type="subcellular location">
    <subcellularLocation>
        <location evidence="1">Membrane</location>
        <topology evidence="1">Multi-pass membrane protein</topology>
    </subcellularLocation>
</comment>